<evidence type="ECO:0000313" key="2">
    <source>
        <dbReference type="Proteomes" id="UP001377168"/>
    </source>
</evidence>
<keyword evidence="2" id="KW-1185">Reference proteome</keyword>
<comment type="caution">
    <text evidence="1">The sequence shown here is derived from an EMBL/GenBank/DDBJ whole genome shotgun (WGS) entry which is preliminary data.</text>
</comment>
<reference evidence="1" key="1">
    <citation type="submission" date="2024-03" db="EMBL/GenBank/DDBJ databases">
        <title>Novel Streptomyces species of biotechnological and ecological value are a feature of Machair soil.</title>
        <authorList>
            <person name="Prole J.R."/>
            <person name="Goodfellow M."/>
            <person name="Allenby N."/>
            <person name="Ward A.C."/>
        </authorList>
    </citation>
    <scope>NUCLEOTIDE SEQUENCE</scope>
    <source>
        <strain evidence="1">MS2.AVA.5</strain>
    </source>
</reference>
<evidence type="ECO:0000313" key="1">
    <source>
        <dbReference type="EMBL" id="MEJ8632706.1"/>
    </source>
</evidence>
<protein>
    <submittedName>
        <fullName evidence="1">Amino acid adenylation domain-containing protein</fullName>
    </submittedName>
</protein>
<sequence length="2642" mass="283490">MSTMHGLVEAQVRRTPDGIALEFDGEELTYRELERRANRLAHALRRHGAGPETVVAVGAQRSLDLVVSLLGILKSGAAYLPLDLELPTERLAYMVGQAGAVALVRGPGMACDLGRPGLPEVTLAGTAGESDEPCGVVVDERNAAYVMYTSGSTGRPKGVVAEHRGVCNRLVWGQHEYGMTSDERVLQKTPYAFDVSVWELFWPLTVGARLVIAKPGGHRDSGYLVELIQRREITTVHFIPTMLALFIGERGVEGCRSVHRIMTSGEALPTDLQNRVLRVLSHVELHNLYGPTEASIEVSAWQCRPDWPGANVPIGAAVANTQLYILDDDLRPVPGDGPGELYLAGVQLARGYSGQPGLTAERFLPDPYGEPGARMYRSGDLAGWHRPGVVDYLGRVDEQLKLAGNRVELGEIQAVLNELPGVRAGVVVAAGSAADQRLVAYVVGADLDIAVLREQLAGLLPAYMVPSTFVELAELPLTSSGKLDRKALPAPDRPDLATPYRAPETPVQEKLAAVWASVFGVARIGVDDAFLALGGHSLLAVRLISRLREEAGVDISMRALFAGLTIAELAELAELADTVTAAPDGNAATAPALTRGGDDEPVVPSFGQERLLFLEQLNPDSSTYAIPVAWRMDGRLDEGVLRRALERLAARHDALRTRFPGVDRAPVVAPEPLVDLRRVDAGEWNDDLAFAEISRPFDLAAGPAWRAVLIRLPGHDVLLLVLHHIVADGWSLGVIARELGDLYAGVTPPAPPVRYADFARWQRAALTPDRLAGELEWWRTTLAGGPALELPTDRPRPMVLGTEGATHRFELPQEALRTLTRRARTDAATLHTVLLMAFQVLLGRWSGQTDFVVGTPVAGRSTSEVENVVGFFVNTLAVRADLSGDPTFAELLGRVREATLGGYEHQDVPFERVVEELRPERDLSRTPVFQTMFALRDTSATALRVPGMPAEEIPLGWRTAKFDLTLFVDQAADGSCTGLIEYATCLFDPATVERIADGYRRLLLTLAEDAEGRLDDWDVLDADARVRLVELGTAPTPAIPARALHQLVADQAADRGDEPAVVDGASVWTYAQLDRRANRLARHLLGLGVGPETVVAVSLPRCADLVLAQLAVLKAGGAYVPLDADQPAERSRHMLDDTAATLLITSAGHLSADGLGLRVVDLAADAVEIGRLPDTAPEVSVSPDSLGYVVYTSGSTGRPKGIGITHRGLVRTVHEGGYLTLGPDDRVAFAASPVFDAATFEVWATLVAGATLVVTPPDVALSPAALAAHLTRHRVTTLFLTTALFNQVVRERPGALGGLRHVLFGGEAADPHTVDALLAHGGPGRLLHMYGPAESTTFGTWHEVTAPAAAASVPIGRPMNNTTAYVVDERLRPVPVGVVGELLLGGSGLARGYLGAAHRTADRFLPDPFGPPGGRVYRTGDLVRWTAQGRLEFVGRADGQVKVRGFRVEPGEIETAIRRHPAVRDTVVVARPDRSGALSLCAYVVADPAELGDLRGFIGESLPAFLVPAAVVVLDELPLTRNGKVDRAALPEPAYAPTTGRREPACELERQLAEAWTEVLGTAEPGMDDDFFALGGHSLLAIKLVGAVAERTGREMTFRDLFTARTIAGLARLLADAEQVGAPIVRGAGTTGLPVSFGQERLVFLDCLEGAGPAYTIPVAWRLSGPLDRDRLSAAFDALVARHEVLRTRFTLVDGVALQDIVPDWEGVTWREAGTVTDAVRAVRDEAREPFDLTTGPLFRAVVWHAGDNEHVLLMAMHHAVSDGWSMGLLIRELEACYDGVEPSRPPVRYADFAVWQRDRLTGERLAGELTHWRQRLAGLPTLELPTDRPRPTRRNGWGGSVEFTVDAELVAGLERLSREHGATLFMTLLAAYQVLLGRWSGQSDFGVGTPVAGRGRPEVRDVVGFFLNTVVLRADVSGDPPFTELLGRVRGDALSAYEHQEMPFGRLVEELRPERDLSRSPLFQAMFSFNDWSLDTLRLGPAAGTAVPVDRGAAKLDLTLELVQRPDGLAGAIDYTTDIFDTATIRRMAEAFTLLLRAVVADPAARTGDLPLAPPAAAPAVVTPRPAVPRPLLERIADQVRDTPDATAVICGDGEVTYAELDRRANQLAHHLIGRGVGPETRVGLRLPRGIDTVVGVLGIWKAGGAFVGLDPDLPARRLARIGADAGARLVVDEDMITDPALGRCPTTAPALTCDPGTLAYVVYTSGSTGQPKGVLVEFAGLTGHLDTVLDHYELGQDDVVLQRASASFDAFLRDCIGPLTVGATVLMAGQPDLSTLATDLTGRAAPTAVLSMVPSLLHQLLDGGDLTAASLPELRLLVLSGEPCTPALLARLHAALPGLRRVVNQYGPTECTLTTTWEDLDPAVREETVSIGRPMPATTVHVLDEALRPVPVGVFGELHIGGAGVTRGYRNQAGTTARSFVPDPSGPPGARMYRTGDAARRLADGTLEFRGRLDRQVKVRGVRIEPGEVEACLATHPAVGSAAVVARPDGPNGWKLSGYAQRSPGARVSVAELRTHLESRLPYAMIPTELLVLDCLPLLANGKVDRHALPEITATAPESGSGHVAPRTAVEKIIAEVWAELLDRPDVGVEDDFFALGGHSLTALRVISRLRSRLDTAVTLRAFFEARTITRLAQKLKETP</sequence>
<organism evidence="1 2">
    <name type="scientific">Streptomyces achmelvichensis</name>
    <dbReference type="NCBI Taxonomy" id="3134111"/>
    <lineage>
        <taxon>Bacteria</taxon>
        <taxon>Bacillati</taxon>
        <taxon>Actinomycetota</taxon>
        <taxon>Actinomycetes</taxon>
        <taxon>Kitasatosporales</taxon>
        <taxon>Streptomycetaceae</taxon>
        <taxon>Streptomyces</taxon>
    </lineage>
</organism>
<name>A0ACC6PMZ9_9ACTN</name>
<gene>
    <name evidence="1" type="ORF">WKI67_04785</name>
</gene>
<proteinExistence type="predicted"/>
<accession>A0ACC6PMZ9</accession>
<dbReference type="Proteomes" id="UP001377168">
    <property type="component" value="Unassembled WGS sequence"/>
</dbReference>
<dbReference type="EMBL" id="JBBKAJ010000022">
    <property type="protein sequence ID" value="MEJ8632706.1"/>
    <property type="molecule type" value="Genomic_DNA"/>
</dbReference>